<feature type="compositionally biased region" description="Basic residues" evidence="1">
    <location>
        <begin position="35"/>
        <end position="46"/>
    </location>
</feature>
<sequence length="528" mass="62786">MNKPKNIEKYQVYHKNKHISHKMPKDKANKYPTSVKKKSLSPKSKAKQIEKNFGRFARAFVLLRSKEVLSAKRQSKSPLSSVRSELDLTLKSGRIEREMQKDHTKVVSFDSRKSAQTFKSMELRHHWTMPRNFRESMPICYRFKKWPYFVVPRDKDFKTQDPGNFNEIVDSLSLKSSLSMETLARSDTRLGFSSMTTHDEKESIKSISTDHKPIEEKLETPIPKETWPQLTLGEQATFLRNGPSCPDVYEKSRNVIDKEELPLPEPHLESAHLDYALIMNMLDGNWGTDEDQTIAQITFKYIHDESFRKRLARECHSLIDECDCPLHDKITYEKLMNLDDSSFYEIETEEDKKQVVDRLRKEFRERYEDDMNMDMERVINPGPDSDEDDDYYVEGLKRDEIKMPEITDFQDPKAWLNLEQPERDVELKCCDMAHSEEALLDRKGYPDRPRIKIDRLRMKDMVKVRDRKNIEEVVEKMYQDKVHQFRVDEFKGIKWKPKKIYAYKRPDWRRPNSKKRDSYVEQEENTEE</sequence>
<reference evidence="2" key="1">
    <citation type="submission" date="2022-01" db="UniProtKB">
        <authorList>
            <consortium name="EnsemblMetazoa"/>
        </authorList>
    </citation>
    <scope>IDENTIFICATION</scope>
</reference>
<name>A0A8I6RG32_CIMLE</name>
<dbReference type="Proteomes" id="UP000494040">
    <property type="component" value="Unassembled WGS sequence"/>
</dbReference>
<feature type="region of interest" description="Disordered" evidence="1">
    <location>
        <begin position="506"/>
        <end position="528"/>
    </location>
</feature>
<protein>
    <submittedName>
        <fullName evidence="2">Uncharacterized protein</fullName>
    </submittedName>
</protein>
<dbReference type="GeneID" id="106663134"/>
<proteinExistence type="predicted"/>
<dbReference type="RefSeq" id="XP_014243215.1">
    <property type="nucleotide sequence ID" value="XM_014387729.1"/>
</dbReference>
<dbReference type="AlphaFoldDB" id="A0A8I6RG32"/>
<dbReference type="KEGG" id="clec:106663134"/>
<feature type="region of interest" description="Disordered" evidence="1">
    <location>
        <begin position="16"/>
        <end position="47"/>
    </location>
</feature>
<evidence type="ECO:0000313" key="3">
    <source>
        <dbReference type="Proteomes" id="UP000494040"/>
    </source>
</evidence>
<feature type="compositionally biased region" description="Basic and acidic residues" evidence="1">
    <location>
        <begin position="506"/>
        <end position="519"/>
    </location>
</feature>
<evidence type="ECO:0000313" key="2">
    <source>
        <dbReference type="EnsemblMetazoa" id="XP_014243215.1"/>
    </source>
</evidence>
<dbReference type="EnsemblMetazoa" id="XM_014387729.1">
    <property type="protein sequence ID" value="XP_014243215.1"/>
    <property type="gene ID" value="LOC106663134"/>
</dbReference>
<dbReference type="OrthoDB" id="10475657at2759"/>
<evidence type="ECO:0000256" key="1">
    <source>
        <dbReference type="SAM" id="MobiDB-lite"/>
    </source>
</evidence>
<organism evidence="2 3">
    <name type="scientific">Cimex lectularius</name>
    <name type="common">Bed bug</name>
    <name type="synonym">Acanthia lectularia</name>
    <dbReference type="NCBI Taxonomy" id="79782"/>
    <lineage>
        <taxon>Eukaryota</taxon>
        <taxon>Metazoa</taxon>
        <taxon>Ecdysozoa</taxon>
        <taxon>Arthropoda</taxon>
        <taxon>Hexapoda</taxon>
        <taxon>Insecta</taxon>
        <taxon>Pterygota</taxon>
        <taxon>Neoptera</taxon>
        <taxon>Paraneoptera</taxon>
        <taxon>Hemiptera</taxon>
        <taxon>Heteroptera</taxon>
        <taxon>Panheteroptera</taxon>
        <taxon>Cimicomorpha</taxon>
        <taxon>Cimicidae</taxon>
        <taxon>Cimex</taxon>
    </lineage>
</organism>
<accession>A0A8I6RG32</accession>
<keyword evidence="3" id="KW-1185">Reference proteome</keyword>